<evidence type="ECO:0000256" key="1">
    <source>
        <dbReference type="SAM" id="MobiDB-lite"/>
    </source>
</evidence>
<reference evidence="3 4" key="1">
    <citation type="submission" date="2024-05" db="EMBL/GenBank/DDBJ databases">
        <title>A draft genome resource for the thread blight pathogen Marasmius tenuissimus strain MS-2.</title>
        <authorList>
            <person name="Yulfo-Soto G.E."/>
            <person name="Baruah I.K."/>
            <person name="Amoako-Attah I."/>
            <person name="Bukari Y."/>
            <person name="Meinhardt L.W."/>
            <person name="Bailey B.A."/>
            <person name="Cohen S.P."/>
        </authorList>
    </citation>
    <scope>NUCLEOTIDE SEQUENCE [LARGE SCALE GENOMIC DNA]</scope>
    <source>
        <strain evidence="3 4">MS-2</strain>
    </source>
</reference>
<feature type="transmembrane region" description="Helical" evidence="2">
    <location>
        <begin position="24"/>
        <end position="41"/>
    </location>
</feature>
<dbReference type="Proteomes" id="UP001437256">
    <property type="component" value="Unassembled WGS sequence"/>
</dbReference>
<name>A0ABR2ZGJ0_9AGAR</name>
<evidence type="ECO:0000256" key="2">
    <source>
        <dbReference type="SAM" id="Phobius"/>
    </source>
</evidence>
<keyword evidence="2" id="KW-0472">Membrane</keyword>
<proteinExistence type="predicted"/>
<evidence type="ECO:0000313" key="3">
    <source>
        <dbReference type="EMBL" id="KAL0060418.1"/>
    </source>
</evidence>
<keyword evidence="4" id="KW-1185">Reference proteome</keyword>
<keyword evidence="2" id="KW-0812">Transmembrane</keyword>
<dbReference type="EMBL" id="JBBXMP010000177">
    <property type="protein sequence ID" value="KAL0060418.1"/>
    <property type="molecule type" value="Genomic_DNA"/>
</dbReference>
<accession>A0ABR2ZGJ0</accession>
<evidence type="ECO:0000313" key="4">
    <source>
        <dbReference type="Proteomes" id="UP001437256"/>
    </source>
</evidence>
<sequence>MSLLPLVSRGNGHSTGKTWRPTRLQILSIITLGVVLAFILYRRELERDAYSVVEVSFNDSEHHQHSPISTNTIPVSTDIDSELTRQPSQTTTTTTAKPTPTTILNNHATYPKLDPLAPQEVSAMRERHLKTIDEVIAGGLTHYGEYNRGQLRALKEYWSKVVDEQPKMNSFRENDQFLLYTGYRDLNKAYKMLGDVVTHVWSTDTDVIWCFNDTISCIESPENPDGVSSIQAEDLEEDIISQDAASSHTSLTRKEKIK</sequence>
<feature type="compositionally biased region" description="Low complexity" evidence="1">
    <location>
        <begin position="90"/>
        <end position="102"/>
    </location>
</feature>
<protein>
    <submittedName>
        <fullName evidence="3">Uncharacterized protein</fullName>
    </submittedName>
</protein>
<comment type="caution">
    <text evidence="3">The sequence shown here is derived from an EMBL/GenBank/DDBJ whole genome shotgun (WGS) entry which is preliminary data.</text>
</comment>
<gene>
    <name evidence="3" type="ORF">AAF712_012787</name>
</gene>
<feature type="region of interest" description="Disordered" evidence="1">
    <location>
        <begin position="84"/>
        <end position="109"/>
    </location>
</feature>
<keyword evidence="2" id="KW-1133">Transmembrane helix</keyword>
<organism evidence="3 4">
    <name type="scientific">Marasmius tenuissimus</name>
    <dbReference type="NCBI Taxonomy" id="585030"/>
    <lineage>
        <taxon>Eukaryota</taxon>
        <taxon>Fungi</taxon>
        <taxon>Dikarya</taxon>
        <taxon>Basidiomycota</taxon>
        <taxon>Agaricomycotina</taxon>
        <taxon>Agaricomycetes</taxon>
        <taxon>Agaricomycetidae</taxon>
        <taxon>Agaricales</taxon>
        <taxon>Marasmiineae</taxon>
        <taxon>Marasmiaceae</taxon>
        <taxon>Marasmius</taxon>
    </lineage>
</organism>